<dbReference type="InterPro" id="IPR049516">
    <property type="entry name" value="FAD-depend_C"/>
</dbReference>
<feature type="domain" description="FAD-dependent oxidoreductase 2 FAD-binding" evidence="5">
    <location>
        <begin position="199"/>
        <end position="233"/>
    </location>
</feature>
<organism evidence="8 9">
    <name type="scientific">Kaistella chaponensis</name>
    <dbReference type="NCBI Taxonomy" id="713588"/>
    <lineage>
        <taxon>Bacteria</taxon>
        <taxon>Pseudomonadati</taxon>
        <taxon>Bacteroidota</taxon>
        <taxon>Flavobacteriia</taxon>
        <taxon>Flavobacteriales</taxon>
        <taxon>Weeksellaceae</taxon>
        <taxon>Chryseobacterium group</taxon>
        <taxon>Kaistella</taxon>
    </lineage>
</organism>
<name>A0A1N7NSE3_9FLAO</name>
<keyword evidence="2" id="KW-0285">Flavoprotein</keyword>
<evidence type="ECO:0000256" key="1">
    <source>
        <dbReference type="ARBA" id="ARBA00001974"/>
    </source>
</evidence>
<protein>
    <recommendedName>
        <fullName evidence="10">FAD-binding protein</fullName>
    </recommendedName>
</protein>
<evidence type="ECO:0000259" key="7">
    <source>
        <dbReference type="Pfam" id="PF21688"/>
    </source>
</evidence>
<evidence type="ECO:0000259" key="6">
    <source>
        <dbReference type="Pfam" id="PF01134"/>
    </source>
</evidence>
<dbReference type="GO" id="GO:0016491">
    <property type="term" value="F:oxidoreductase activity"/>
    <property type="evidence" value="ECO:0007669"/>
    <property type="project" value="UniProtKB-KW"/>
</dbReference>
<dbReference type="Pfam" id="PF21688">
    <property type="entry name" value="FAD-depend_C"/>
    <property type="match status" value="1"/>
</dbReference>
<dbReference type="Gene3D" id="3.30.70.2700">
    <property type="match status" value="1"/>
</dbReference>
<keyword evidence="3" id="KW-0274">FAD</keyword>
<dbReference type="InterPro" id="IPR036188">
    <property type="entry name" value="FAD/NAD-bd_sf"/>
</dbReference>
<keyword evidence="4" id="KW-0560">Oxidoreductase</keyword>
<dbReference type="AlphaFoldDB" id="A0A1N7NSE3"/>
<dbReference type="PRINTS" id="PR00368">
    <property type="entry name" value="FADPNR"/>
</dbReference>
<evidence type="ECO:0000256" key="3">
    <source>
        <dbReference type="ARBA" id="ARBA00022827"/>
    </source>
</evidence>
<gene>
    <name evidence="8" type="ORF">SAMN05421789_11713</name>
</gene>
<evidence type="ECO:0000313" key="8">
    <source>
        <dbReference type="EMBL" id="SIT01237.1"/>
    </source>
</evidence>
<dbReference type="InterPro" id="IPR040131">
    <property type="entry name" value="MnmG_N"/>
</dbReference>
<dbReference type="PIRSF" id="PIRSF038984">
    <property type="entry name" value="FAD_binding_protein"/>
    <property type="match status" value="1"/>
</dbReference>
<keyword evidence="9" id="KW-1185">Reference proteome</keyword>
<reference evidence="9" key="1">
    <citation type="submission" date="2017-01" db="EMBL/GenBank/DDBJ databases">
        <authorList>
            <person name="Varghese N."/>
            <person name="Submissions S."/>
        </authorList>
    </citation>
    <scope>NUCLEOTIDE SEQUENCE [LARGE SCALE GENOMIC DNA]</scope>
    <source>
        <strain evidence="9">DSM 23145</strain>
    </source>
</reference>
<dbReference type="InterPro" id="IPR028348">
    <property type="entry name" value="FAD-binding_protein"/>
</dbReference>
<feature type="domain" description="MnmG N-terminal" evidence="6">
    <location>
        <begin position="312"/>
        <end position="363"/>
    </location>
</feature>
<comment type="cofactor">
    <cofactor evidence="1">
        <name>FAD</name>
        <dbReference type="ChEBI" id="CHEBI:57692"/>
    </cofactor>
</comment>
<dbReference type="PANTHER" id="PTHR42842">
    <property type="entry name" value="FAD/NAD(P)-BINDING OXIDOREDUCTASE"/>
    <property type="match status" value="1"/>
</dbReference>
<feature type="domain" description="FAD-dependent protein C-terminal" evidence="7">
    <location>
        <begin position="383"/>
        <end position="579"/>
    </location>
</feature>
<dbReference type="InterPro" id="IPR003953">
    <property type="entry name" value="FAD-dep_OxRdtase_2_FAD-bd"/>
</dbReference>
<dbReference type="Proteomes" id="UP000185839">
    <property type="component" value="Unassembled WGS sequence"/>
</dbReference>
<dbReference type="PRINTS" id="PR00411">
    <property type="entry name" value="PNDRDTASEI"/>
</dbReference>
<dbReference type="Pfam" id="PF01134">
    <property type="entry name" value="GIDA"/>
    <property type="match status" value="1"/>
</dbReference>
<evidence type="ECO:0000256" key="4">
    <source>
        <dbReference type="ARBA" id="ARBA00023002"/>
    </source>
</evidence>
<dbReference type="SUPFAM" id="SSF51905">
    <property type="entry name" value="FAD/NAD(P)-binding domain"/>
    <property type="match status" value="1"/>
</dbReference>
<accession>A0A1N7NSE3</accession>
<dbReference type="EMBL" id="FTOI01000017">
    <property type="protein sequence ID" value="SIT01237.1"/>
    <property type="molecule type" value="Genomic_DNA"/>
</dbReference>
<dbReference type="STRING" id="713588.SAMN05421789_11713"/>
<evidence type="ECO:0000313" key="9">
    <source>
        <dbReference type="Proteomes" id="UP000185839"/>
    </source>
</evidence>
<evidence type="ECO:0000259" key="5">
    <source>
        <dbReference type="Pfam" id="PF00890"/>
    </source>
</evidence>
<sequence>MQNYELPVLNRKFPVLNRKFPVLNPELPVLNHKFPVLNPELPVLNRKFPVLNPELPVLNRKLPVLNRKYSVLNPEIPVFSDEFLLKNRENLSPEPKNGTIFTEFFYYFPYFCAMPKEFQFQVSPEAAANEDLLVKKVAQFCKIGASDIQKVVVLKRSIDARQKSIKINLKGKAFLVGEEYTDSKIELPDYPNVENKQEVIVVGAGPAGLFAALQLIELGLKPIVLERGKEVRGRRRDLKAINVDGIVNEDSNYCFGEGGAGTYSDGKLYTRSKKRGDIDRILELFVGFGATPDIMVEAHPHIGTNKLPQIIQDIREKIIACGGIVLFGTRVTDFVLKNNQIEGVVLQNGTIITAQKVILATGHSARDIFELLYKKNILIEAKPFALGVRAEHPQSLIDKIQYSCDYRGEFLPPAPYSMVKQVNGRGIYSFCMCPGGVIAPCATSPGEVVTNGWSPSKRDQATANSGIVVELKLEDFKPYQQYGPLAGMEFQKAIEQKAWQLAGETQKVPAQRMVDFTQNKISTNIPKTSYVPGTTSIEMGQVFPGFLTQIMREGFLQFEKSMKGYLTNDAILHAPESRTSSPVRIPRDDFSLEHLQIKGLYPCGEGAGYAGGIISAAIDGEKCALKVAESLK</sequence>
<proteinExistence type="predicted"/>
<evidence type="ECO:0008006" key="10">
    <source>
        <dbReference type="Google" id="ProtNLM"/>
    </source>
</evidence>
<evidence type="ECO:0000256" key="2">
    <source>
        <dbReference type="ARBA" id="ARBA00022630"/>
    </source>
</evidence>
<dbReference type="PANTHER" id="PTHR42842:SF3">
    <property type="entry name" value="FAD_NAD(P)-BINDING OXIDOREDUCTASE FAMILY PROTEIN"/>
    <property type="match status" value="1"/>
</dbReference>
<dbReference type="Gene3D" id="3.50.50.60">
    <property type="entry name" value="FAD/NAD(P)-binding domain"/>
    <property type="match status" value="2"/>
</dbReference>
<dbReference type="Pfam" id="PF00890">
    <property type="entry name" value="FAD_binding_2"/>
    <property type="match status" value="1"/>
</dbReference>